<name>A0A2H5Y622_9CHLR</name>
<dbReference type="InterPro" id="IPR011044">
    <property type="entry name" value="Quino_amine_DH_bsu"/>
</dbReference>
<dbReference type="InterPro" id="IPR015943">
    <property type="entry name" value="WD40/YVTN_repeat-like_dom_sf"/>
</dbReference>
<reference evidence="3" key="1">
    <citation type="submission" date="2017-09" db="EMBL/GenBank/DDBJ databases">
        <title>Metaegenomics of thermophilic ammonia-oxidizing enrichment culture.</title>
        <authorList>
            <person name="Kato S."/>
            <person name="Suzuki K."/>
        </authorList>
    </citation>
    <scope>NUCLEOTIDE SEQUENCE [LARGE SCALE GENOMIC DNA]</scope>
</reference>
<dbReference type="EMBL" id="BEHY01000020">
    <property type="protein sequence ID" value="GBD08895.1"/>
    <property type="molecule type" value="Genomic_DNA"/>
</dbReference>
<protein>
    <recommendedName>
        <fullName evidence="4">WD40 repeat domain-containing protein</fullName>
    </recommendedName>
</protein>
<evidence type="ECO:0000256" key="1">
    <source>
        <dbReference type="SAM" id="MobiDB-lite"/>
    </source>
</evidence>
<dbReference type="AlphaFoldDB" id="A0A2H5Y622"/>
<dbReference type="Gene3D" id="2.130.10.10">
    <property type="entry name" value="YVTN repeat-like/Quinoprotein amine dehydrogenase"/>
    <property type="match status" value="1"/>
</dbReference>
<evidence type="ECO:0008006" key="4">
    <source>
        <dbReference type="Google" id="ProtNLM"/>
    </source>
</evidence>
<gene>
    <name evidence="2" type="ORF">HRbin22_01138</name>
</gene>
<dbReference type="PROSITE" id="PS51257">
    <property type="entry name" value="PROKAR_LIPOPROTEIN"/>
    <property type="match status" value="1"/>
</dbReference>
<dbReference type="SUPFAM" id="SSF50969">
    <property type="entry name" value="YVTN repeat-like/Quinoprotein amine dehydrogenase"/>
    <property type="match status" value="1"/>
</dbReference>
<evidence type="ECO:0000313" key="3">
    <source>
        <dbReference type="Proteomes" id="UP000236642"/>
    </source>
</evidence>
<evidence type="ECO:0000313" key="2">
    <source>
        <dbReference type="EMBL" id="GBD08895.1"/>
    </source>
</evidence>
<accession>A0A2H5Y622</accession>
<feature type="compositionally biased region" description="Pro residues" evidence="1">
    <location>
        <begin position="36"/>
        <end position="55"/>
    </location>
</feature>
<feature type="region of interest" description="Disordered" evidence="1">
    <location>
        <begin position="28"/>
        <end position="55"/>
    </location>
</feature>
<sequence>MVRDRAFLGGLLFAIGFSGCLAPARRPSLTGVSSPAHPPPVPSEVPASPTPHPSPAPVVSFGEPIWIGRGGLLAARFTPDGRALILGWSVGVSRVNLPELREQWFQPMPAPLRAMEIDPHGRWAAVALENGAVARISLADGHTQTVMSLAPHAYWCGLDWSPDGERTAVQCIGPDRGDPIILIDWGAGTVREV</sequence>
<dbReference type="Proteomes" id="UP000236642">
    <property type="component" value="Unassembled WGS sequence"/>
</dbReference>
<organism evidence="2 3">
    <name type="scientific">Candidatus Thermoflexus japonica</name>
    <dbReference type="NCBI Taxonomy" id="2035417"/>
    <lineage>
        <taxon>Bacteria</taxon>
        <taxon>Bacillati</taxon>
        <taxon>Chloroflexota</taxon>
        <taxon>Thermoflexia</taxon>
        <taxon>Thermoflexales</taxon>
        <taxon>Thermoflexaceae</taxon>
        <taxon>Thermoflexus</taxon>
    </lineage>
</organism>
<comment type="caution">
    <text evidence="2">The sequence shown here is derived from an EMBL/GenBank/DDBJ whole genome shotgun (WGS) entry which is preliminary data.</text>
</comment>
<proteinExistence type="predicted"/>